<gene>
    <name evidence="2" type="ORF">CEXT_167351</name>
</gene>
<evidence type="ECO:0000313" key="2">
    <source>
        <dbReference type="EMBL" id="GIY78050.1"/>
    </source>
</evidence>
<protein>
    <recommendedName>
        <fullName evidence="4">Secreted protein</fullName>
    </recommendedName>
</protein>
<evidence type="ECO:0000256" key="1">
    <source>
        <dbReference type="SAM" id="MobiDB-lite"/>
    </source>
</evidence>
<comment type="caution">
    <text evidence="2">The sequence shown here is derived from an EMBL/GenBank/DDBJ whole genome shotgun (WGS) entry which is preliminary data.</text>
</comment>
<reference evidence="2 3" key="1">
    <citation type="submission" date="2021-06" db="EMBL/GenBank/DDBJ databases">
        <title>Caerostris extrusa draft genome.</title>
        <authorList>
            <person name="Kono N."/>
            <person name="Arakawa K."/>
        </authorList>
    </citation>
    <scope>NUCLEOTIDE SEQUENCE [LARGE SCALE GENOMIC DNA]</scope>
</reference>
<evidence type="ECO:0000313" key="3">
    <source>
        <dbReference type="Proteomes" id="UP001054945"/>
    </source>
</evidence>
<proteinExistence type="predicted"/>
<evidence type="ECO:0008006" key="4">
    <source>
        <dbReference type="Google" id="ProtNLM"/>
    </source>
</evidence>
<keyword evidence="3" id="KW-1185">Reference proteome</keyword>
<feature type="region of interest" description="Disordered" evidence="1">
    <location>
        <begin position="62"/>
        <end position="99"/>
    </location>
</feature>
<dbReference type="Proteomes" id="UP001054945">
    <property type="component" value="Unassembled WGS sequence"/>
</dbReference>
<dbReference type="AlphaFoldDB" id="A0AAV4W7N3"/>
<organism evidence="2 3">
    <name type="scientific">Caerostris extrusa</name>
    <name type="common">Bark spider</name>
    <name type="synonym">Caerostris bankana</name>
    <dbReference type="NCBI Taxonomy" id="172846"/>
    <lineage>
        <taxon>Eukaryota</taxon>
        <taxon>Metazoa</taxon>
        <taxon>Ecdysozoa</taxon>
        <taxon>Arthropoda</taxon>
        <taxon>Chelicerata</taxon>
        <taxon>Arachnida</taxon>
        <taxon>Araneae</taxon>
        <taxon>Araneomorphae</taxon>
        <taxon>Entelegynae</taxon>
        <taxon>Araneoidea</taxon>
        <taxon>Araneidae</taxon>
        <taxon>Caerostris</taxon>
    </lineage>
</organism>
<name>A0AAV4W7N3_CAEEX</name>
<sequence length="99" mass="11207">MLNFILHRLNIHSVQRLVILFIVFICQNPFTTSAKSFHWPLTSRRCLNRQLISSHLGDFAKSETATERGQRAPTNKGAADVFDATGRPGPSIYRHRESG</sequence>
<dbReference type="EMBL" id="BPLR01015712">
    <property type="protein sequence ID" value="GIY78050.1"/>
    <property type="molecule type" value="Genomic_DNA"/>
</dbReference>
<accession>A0AAV4W7N3</accession>